<dbReference type="Proteomes" id="UP000610862">
    <property type="component" value="Unassembled WGS sequence"/>
</dbReference>
<evidence type="ECO:0000313" key="2">
    <source>
        <dbReference type="Proteomes" id="UP000610862"/>
    </source>
</evidence>
<proteinExistence type="predicted"/>
<dbReference type="AlphaFoldDB" id="A0A926E6U7"/>
<reference evidence="1" key="1">
    <citation type="submission" date="2020-08" db="EMBL/GenBank/DDBJ databases">
        <title>Genome public.</title>
        <authorList>
            <person name="Liu C."/>
            <person name="Sun Q."/>
        </authorList>
    </citation>
    <scope>NUCLEOTIDE SEQUENCE</scope>
    <source>
        <strain evidence="1">NSJ-24</strain>
    </source>
</reference>
<dbReference type="RefSeq" id="WP_187525213.1">
    <property type="nucleotide sequence ID" value="NZ_JACRTA010000002.1"/>
</dbReference>
<name>A0A926E6U7_9FIRM</name>
<protein>
    <submittedName>
        <fullName evidence="1">Uncharacterized protein</fullName>
    </submittedName>
</protein>
<sequence length="99" mass="10976">MKKLIISVITASIAVVVCTAYFISSAKPKTPKPVDYTVYVYPDGHAQINVDSINKIIQTHEDIMADNMELKAGTIILPGNGNEIYYDYPRKDTVIIEGE</sequence>
<comment type="caution">
    <text evidence="1">The sequence shown here is derived from an EMBL/GenBank/DDBJ whole genome shotgun (WGS) entry which is preliminary data.</text>
</comment>
<dbReference type="EMBL" id="JACRTA010000002">
    <property type="protein sequence ID" value="MBC8568258.1"/>
    <property type="molecule type" value="Genomic_DNA"/>
</dbReference>
<evidence type="ECO:0000313" key="1">
    <source>
        <dbReference type="EMBL" id="MBC8568258.1"/>
    </source>
</evidence>
<keyword evidence="2" id="KW-1185">Reference proteome</keyword>
<accession>A0A926E6U7</accession>
<gene>
    <name evidence="1" type="ORF">H8692_05700</name>
</gene>
<organism evidence="1 2">
    <name type="scientific">Lentihominibacter hominis</name>
    <dbReference type="NCBI Taxonomy" id="2763645"/>
    <lineage>
        <taxon>Bacteria</taxon>
        <taxon>Bacillati</taxon>
        <taxon>Bacillota</taxon>
        <taxon>Clostridia</taxon>
        <taxon>Peptostreptococcales</taxon>
        <taxon>Anaerovoracaceae</taxon>
        <taxon>Lentihominibacter</taxon>
    </lineage>
</organism>